<evidence type="ECO:0000259" key="2">
    <source>
        <dbReference type="PROSITE" id="PS50837"/>
    </source>
</evidence>
<sequence>MAGQSVQTSSTPAAVHIADEIYAIYRNIAGVLYVAPKVIRFVFSKESVDKKSDESYKKYMERLKGKEFSKTEWKRHGGTIAEDLSHPDDLDITALFCLLEKLSRIHDECWRSVEFADSENISEEGYLTTVTAIIGGGGQPANNEELPGGDAKCPLEKLSRLDKNGLPRDVDKLFDKLRKVRNLRVKIMHEFEETSNPRKFSDLKTALLELIEEAERVYSLPQSEVEAQKKNVHDDFESLQNPDEKTVYYWCTRLDMSGKLAVKNLWRTKLTEEILPLDSSIVQRPEVFHSLDVMVRRSRREGSNDQVLPYTEIFKAPEKAIIVSGVAGAGKTTLLKNIVLQFFELGEGNADYLRQFDQLILFECRDRNTETLADVIEQHFKALCRELEGKRNVLDALLLLRALFVIDGYDEVNKVSYNVVSEIIKETSSSNCRVLITTRPRRSAKEKLENLLAINNVTSTEFEIKPLTELGEQLEFLTRYEEGLGIKRGEMTESFITLKQDVKSLFTEPINLILFCDMHKHMPETISSWEKPGDVATDILRLYKKLVTIKLADVTHLECKAMLNDLFVVIGKTALEFIRENAGTFSEEELLQIQEKCIPILLNKVECSPEIILSVVLRVNRPLSGAGETTYTFHHKSIQEMFAAHFIVQRILASGDTLKSILEAKPQEMSRLREVLLYVVAALSRDSPRHLTRRWGELKEALREALGEARLAGDYVRDFVARCPDRAWTVAELAALTKDGETWHVKNGRHVASVVAMLSHNKPSRVDVDMEAAALRGAPWGALVAAVGGVEVWLKLEPLDEPHDDLLLPLHDSGHTSRPSEIIPSIIEAFQSVVSGAFRVPAHFFNSTAGTQNGPGTENDGSILRPEKASINSLNPDREML</sequence>
<protein>
    <submittedName>
        <fullName evidence="4">Uncharacterized protein LOC125177879</fullName>
    </submittedName>
</protein>
<dbReference type="PANTHER" id="PTHR46312">
    <property type="entry name" value="NACHT DOMAIN-CONTAINING PROTEIN"/>
    <property type="match status" value="1"/>
</dbReference>
<feature type="domain" description="NACHT" evidence="2">
    <location>
        <begin position="319"/>
        <end position="440"/>
    </location>
</feature>
<dbReference type="InterPro" id="IPR027417">
    <property type="entry name" value="P-loop_NTPase"/>
</dbReference>
<dbReference type="AlphaFoldDB" id="A0A979FHI2"/>
<organism evidence="3 4">
    <name type="scientific">Hyalella azteca</name>
    <name type="common">Amphipod</name>
    <dbReference type="NCBI Taxonomy" id="294128"/>
    <lineage>
        <taxon>Eukaryota</taxon>
        <taxon>Metazoa</taxon>
        <taxon>Ecdysozoa</taxon>
        <taxon>Arthropoda</taxon>
        <taxon>Crustacea</taxon>
        <taxon>Multicrustacea</taxon>
        <taxon>Malacostraca</taxon>
        <taxon>Eumalacostraca</taxon>
        <taxon>Peracarida</taxon>
        <taxon>Amphipoda</taxon>
        <taxon>Senticaudata</taxon>
        <taxon>Talitrida</taxon>
        <taxon>Talitroidea</taxon>
        <taxon>Hyalellidae</taxon>
        <taxon>Hyalella</taxon>
    </lineage>
</organism>
<evidence type="ECO:0000256" key="1">
    <source>
        <dbReference type="SAM" id="MobiDB-lite"/>
    </source>
</evidence>
<dbReference type="GeneID" id="125177879"/>
<evidence type="ECO:0000313" key="3">
    <source>
        <dbReference type="Proteomes" id="UP000694843"/>
    </source>
</evidence>
<dbReference type="OrthoDB" id="120976at2759"/>
<dbReference type="KEGG" id="hazt:125177879"/>
<name>A0A979FHI2_HYAAZ</name>
<dbReference type="PROSITE" id="PS50837">
    <property type="entry name" value="NACHT"/>
    <property type="match status" value="1"/>
</dbReference>
<dbReference type="InterPro" id="IPR007111">
    <property type="entry name" value="NACHT_NTPase"/>
</dbReference>
<dbReference type="Gene3D" id="3.40.50.300">
    <property type="entry name" value="P-loop containing nucleotide triphosphate hydrolases"/>
    <property type="match status" value="1"/>
</dbReference>
<gene>
    <name evidence="4" type="primary">LOC125177879</name>
</gene>
<keyword evidence="3" id="KW-1185">Reference proteome</keyword>
<dbReference type="Pfam" id="PF05729">
    <property type="entry name" value="NACHT"/>
    <property type="match status" value="1"/>
</dbReference>
<feature type="region of interest" description="Disordered" evidence="1">
    <location>
        <begin position="846"/>
        <end position="881"/>
    </location>
</feature>
<proteinExistence type="predicted"/>
<dbReference type="PANTHER" id="PTHR46312:SF2">
    <property type="entry name" value="NUCLEOTIDE-BINDING OLIGOMERIZATION DOMAIN-CONTAINING PROTEIN 2-LIKE"/>
    <property type="match status" value="1"/>
</dbReference>
<evidence type="ECO:0000313" key="4">
    <source>
        <dbReference type="RefSeq" id="XP_047736403.1"/>
    </source>
</evidence>
<dbReference type="SUPFAM" id="SSF52540">
    <property type="entry name" value="P-loop containing nucleoside triphosphate hydrolases"/>
    <property type="match status" value="1"/>
</dbReference>
<dbReference type="RefSeq" id="XP_047736403.1">
    <property type="nucleotide sequence ID" value="XM_047880447.1"/>
</dbReference>
<dbReference type="Proteomes" id="UP000694843">
    <property type="component" value="Unplaced"/>
</dbReference>
<accession>A0A979FHI2</accession>
<feature type="compositionally biased region" description="Polar residues" evidence="1">
    <location>
        <begin position="846"/>
        <end position="860"/>
    </location>
</feature>
<reference evidence="4" key="1">
    <citation type="submission" date="2025-08" db="UniProtKB">
        <authorList>
            <consortium name="RefSeq"/>
        </authorList>
    </citation>
    <scope>IDENTIFICATION</scope>
    <source>
        <tissue evidence="4">Whole organism</tissue>
    </source>
</reference>